<keyword evidence="7 13" id="KW-0949">S-adenosyl-L-methionine</keyword>
<feature type="binding site" evidence="13">
    <location>
        <begin position="160"/>
        <end position="161"/>
    </location>
    <ligand>
        <name>S-adenosyl-L-methionine</name>
        <dbReference type="ChEBI" id="CHEBI:59789"/>
    </ligand>
</feature>
<evidence type="ECO:0000256" key="10">
    <source>
        <dbReference type="ARBA" id="ARBA00023004"/>
    </source>
</evidence>
<dbReference type="CDD" id="cd01335">
    <property type="entry name" value="Radical_SAM"/>
    <property type="match status" value="1"/>
</dbReference>
<comment type="subcellular location">
    <subcellularLocation>
        <location evidence="1 13">Cytoplasm</location>
    </subcellularLocation>
</comment>
<evidence type="ECO:0000256" key="3">
    <source>
        <dbReference type="ARBA" id="ARBA00022490"/>
    </source>
</evidence>
<dbReference type="PIRSF" id="PIRSF006004">
    <property type="entry name" value="CHP00048"/>
    <property type="match status" value="1"/>
</dbReference>
<dbReference type="InterPro" id="IPR004383">
    <property type="entry name" value="rRNA_lsu_MTrfase_RlmN/Cfr"/>
</dbReference>
<evidence type="ECO:0000259" key="14">
    <source>
        <dbReference type="PROSITE" id="PS51918"/>
    </source>
</evidence>
<dbReference type="InterPro" id="IPR040072">
    <property type="entry name" value="Methyltransferase_A"/>
</dbReference>
<keyword evidence="10 13" id="KW-0408">Iron</keyword>
<dbReference type="Proteomes" id="UP000257323">
    <property type="component" value="Unassembled WGS sequence"/>
</dbReference>
<dbReference type="GO" id="GO:0005737">
    <property type="term" value="C:cytoplasm"/>
    <property type="evidence" value="ECO:0007669"/>
    <property type="project" value="UniProtKB-SubCell"/>
</dbReference>
<dbReference type="InterPro" id="IPR013785">
    <property type="entry name" value="Aldolase_TIM"/>
</dbReference>
<comment type="cofactor">
    <cofactor evidence="13">
        <name>[4Fe-4S] cluster</name>
        <dbReference type="ChEBI" id="CHEBI:49883"/>
    </cofactor>
    <text evidence="13">Binds 1 [4Fe-4S] cluster. The cluster is coordinated with 3 cysteines and an exchangeable S-adenosyl-L-methionine.</text>
</comment>
<evidence type="ECO:0000256" key="9">
    <source>
        <dbReference type="ARBA" id="ARBA00022723"/>
    </source>
</evidence>
<dbReference type="Pfam" id="PF21016">
    <property type="entry name" value="RlmN_N"/>
    <property type="match status" value="1"/>
</dbReference>
<evidence type="ECO:0000256" key="2">
    <source>
        <dbReference type="ARBA" id="ARBA00022485"/>
    </source>
</evidence>
<evidence type="ECO:0000256" key="7">
    <source>
        <dbReference type="ARBA" id="ARBA00022691"/>
    </source>
</evidence>
<organism evidence="15 16">
    <name type="scientific">Candidatus Saccharicenans subterraneus</name>
    <dbReference type="NCBI Taxonomy" id="2508984"/>
    <lineage>
        <taxon>Bacteria</taxon>
        <taxon>Candidatus Aminicenantota</taxon>
        <taxon>Candidatus Aminicenantia</taxon>
        <taxon>Candidatus Aminicenantales</taxon>
        <taxon>Candidatus Saccharicenantaceae</taxon>
        <taxon>Candidatus Saccharicenans</taxon>
    </lineage>
</organism>
<evidence type="ECO:0000313" key="16">
    <source>
        <dbReference type="Proteomes" id="UP000257323"/>
    </source>
</evidence>
<feature type="binding site" evidence="13">
    <location>
        <begin position="215"/>
        <end position="217"/>
    </location>
    <ligand>
        <name>S-adenosyl-L-methionine</name>
        <dbReference type="ChEBI" id="CHEBI:59789"/>
    </ligand>
</feature>
<feature type="domain" description="Radical SAM core" evidence="14">
    <location>
        <begin position="99"/>
        <end position="323"/>
    </location>
</feature>
<dbReference type="GO" id="GO:0000049">
    <property type="term" value="F:tRNA binding"/>
    <property type="evidence" value="ECO:0007669"/>
    <property type="project" value="UniProtKB-UniRule"/>
</dbReference>
<dbReference type="EMBL" id="QUAH01000008">
    <property type="protein sequence ID" value="RFT15594.1"/>
    <property type="molecule type" value="Genomic_DNA"/>
</dbReference>
<evidence type="ECO:0000256" key="6">
    <source>
        <dbReference type="ARBA" id="ARBA00022679"/>
    </source>
</evidence>
<dbReference type="SFLD" id="SFLDG01062">
    <property type="entry name" value="methyltransferase_(Class_A)"/>
    <property type="match status" value="1"/>
</dbReference>
<dbReference type="Gene3D" id="1.10.150.530">
    <property type="match status" value="1"/>
</dbReference>
<proteinExistence type="inferred from homology"/>
<accession>A0A3E2BLM4</accession>
<dbReference type="SUPFAM" id="SSF102114">
    <property type="entry name" value="Radical SAM enzymes"/>
    <property type="match status" value="1"/>
</dbReference>
<dbReference type="NCBIfam" id="TIGR00048">
    <property type="entry name" value="rRNA_mod_RlmN"/>
    <property type="match status" value="1"/>
</dbReference>
<evidence type="ECO:0000256" key="1">
    <source>
        <dbReference type="ARBA" id="ARBA00004496"/>
    </source>
</evidence>
<dbReference type="GO" id="GO:0046872">
    <property type="term" value="F:metal ion binding"/>
    <property type="evidence" value="ECO:0007669"/>
    <property type="project" value="UniProtKB-KW"/>
</dbReference>
<comment type="catalytic activity">
    <reaction evidence="13">
        <text>adenosine(2503) in 23S rRNA + 2 reduced [2Fe-2S]-[ferredoxin] + 2 S-adenosyl-L-methionine = 2-methyladenosine(2503) in 23S rRNA + 5'-deoxyadenosine + L-methionine + 2 oxidized [2Fe-2S]-[ferredoxin] + S-adenosyl-L-homocysteine</text>
        <dbReference type="Rhea" id="RHEA:42916"/>
        <dbReference type="Rhea" id="RHEA-COMP:10000"/>
        <dbReference type="Rhea" id="RHEA-COMP:10001"/>
        <dbReference type="Rhea" id="RHEA-COMP:10152"/>
        <dbReference type="Rhea" id="RHEA-COMP:10282"/>
        <dbReference type="ChEBI" id="CHEBI:17319"/>
        <dbReference type="ChEBI" id="CHEBI:33737"/>
        <dbReference type="ChEBI" id="CHEBI:33738"/>
        <dbReference type="ChEBI" id="CHEBI:57844"/>
        <dbReference type="ChEBI" id="CHEBI:57856"/>
        <dbReference type="ChEBI" id="CHEBI:59789"/>
        <dbReference type="ChEBI" id="CHEBI:74411"/>
        <dbReference type="ChEBI" id="CHEBI:74497"/>
        <dbReference type="EC" id="2.1.1.192"/>
    </reaction>
</comment>
<feature type="binding site" evidence="13">
    <location>
        <position position="192"/>
    </location>
    <ligand>
        <name>S-adenosyl-L-methionine</name>
        <dbReference type="ChEBI" id="CHEBI:59789"/>
    </ligand>
</feature>
<protein>
    <recommendedName>
        <fullName evidence="13">Probable dual-specificity RNA methyltransferase RlmN</fullName>
        <ecNumber evidence="13">2.1.1.192</ecNumber>
    </recommendedName>
    <alternativeName>
        <fullName evidence="13">23S rRNA (adenine(2503)-C(2))-methyltransferase</fullName>
    </alternativeName>
    <alternativeName>
        <fullName evidence="13">23S rRNA m2A2503 methyltransferase</fullName>
    </alternativeName>
    <alternativeName>
        <fullName evidence="13">Ribosomal RNA large subunit methyltransferase N</fullName>
    </alternativeName>
    <alternativeName>
        <fullName evidence="13">tRNA (adenine(37)-C(2))-methyltransferase</fullName>
    </alternativeName>
    <alternativeName>
        <fullName evidence="13">tRNA m2A37 methyltransferase</fullName>
    </alternativeName>
</protein>
<dbReference type="Pfam" id="PF04055">
    <property type="entry name" value="Radical_SAM"/>
    <property type="match status" value="1"/>
</dbReference>
<dbReference type="PANTHER" id="PTHR30544:SF5">
    <property type="entry name" value="RADICAL SAM CORE DOMAIN-CONTAINING PROTEIN"/>
    <property type="match status" value="1"/>
</dbReference>
<dbReference type="PANTHER" id="PTHR30544">
    <property type="entry name" value="23S RRNA METHYLTRANSFERASE"/>
    <property type="match status" value="1"/>
</dbReference>
<feature type="binding site" evidence="13">
    <location>
        <position position="120"/>
    </location>
    <ligand>
        <name>[4Fe-4S] cluster</name>
        <dbReference type="ChEBI" id="CHEBI:49883"/>
        <note>4Fe-4S-S-AdoMet</note>
    </ligand>
</feature>
<comment type="miscellaneous">
    <text evidence="13">Reaction proceeds by a ping-pong mechanism involving intermediate methylation of a conserved cysteine residue.</text>
</comment>
<evidence type="ECO:0000256" key="11">
    <source>
        <dbReference type="ARBA" id="ARBA00023014"/>
    </source>
</evidence>
<dbReference type="GO" id="GO:0070475">
    <property type="term" value="P:rRNA base methylation"/>
    <property type="evidence" value="ECO:0007669"/>
    <property type="project" value="UniProtKB-UniRule"/>
</dbReference>
<gene>
    <name evidence="13" type="primary">rlmN</name>
    <name evidence="15" type="ORF">OP8BY_0242</name>
</gene>
<dbReference type="SFLD" id="SFLDS00029">
    <property type="entry name" value="Radical_SAM"/>
    <property type="match status" value="1"/>
</dbReference>
<evidence type="ECO:0000256" key="5">
    <source>
        <dbReference type="ARBA" id="ARBA00022603"/>
    </source>
</evidence>
<feature type="active site" description="Proton acceptor" evidence="13">
    <location>
        <position position="93"/>
    </location>
</feature>
<feature type="binding site" evidence="13">
    <location>
        <position position="117"/>
    </location>
    <ligand>
        <name>[4Fe-4S] cluster</name>
        <dbReference type="ChEBI" id="CHEBI:49883"/>
        <note>4Fe-4S-S-AdoMet</note>
    </ligand>
</feature>
<dbReference type="GO" id="GO:0070040">
    <property type="term" value="F:rRNA (adenine(2503)-C2-)-methyltransferase activity"/>
    <property type="evidence" value="ECO:0007669"/>
    <property type="project" value="UniProtKB-UniRule"/>
</dbReference>
<comment type="similarity">
    <text evidence="13">Belongs to the radical SAM superfamily. RlmN family.</text>
</comment>
<dbReference type="GO" id="GO:0002935">
    <property type="term" value="F:tRNA (adenine(37)-C2)-methyltransferase activity"/>
    <property type="evidence" value="ECO:0007669"/>
    <property type="project" value="UniProtKB-UniRule"/>
</dbReference>
<feature type="binding site" evidence="13">
    <location>
        <position position="113"/>
    </location>
    <ligand>
        <name>[4Fe-4S] cluster</name>
        <dbReference type="ChEBI" id="CHEBI:49883"/>
        <note>4Fe-4S-S-AdoMet</note>
    </ligand>
</feature>
<dbReference type="SFLD" id="SFLDF00275">
    <property type="entry name" value="adenosine_C2_methyltransferase"/>
    <property type="match status" value="1"/>
</dbReference>
<comment type="function">
    <text evidence="13">Specifically methylates position 2 of adenine 2503 in 23S rRNA and position 2 of adenine 37 in tRNAs.</text>
</comment>
<keyword evidence="3 13" id="KW-0963">Cytoplasm</keyword>
<comment type="catalytic activity">
    <reaction evidence="13">
        <text>adenosine(37) in tRNA + 2 reduced [2Fe-2S]-[ferredoxin] + 2 S-adenosyl-L-methionine = 2-methyladenosine(37) in tRNA + 5'-deoxyadenosine + L-methionine + 2 oxidized [2Fe-2S]-[ferredoxin] + S-adenosyl-L-homocysteine</text>
        <dbReference type="Rhea" id="RHEA:43332"/>
        <dbReference type="Rhea" id="RHEA-COMP:10000"/>
        <dbReference type="Rhea" id="RHEA-COMP:10001"/>
        <dbReference type="Rhea" id="RHEA-COMP:10162"/>
        <dbReference type="Rhea" id="RHEA-COMP:10485"/>
        <dbReference type="ChEBI" id="CHEBI:17319"/>
        <dbReference type="ChEBI" id="CHEBI:33737"/>
        <dbReference type="ChEBI" id="CHEBI:33738"/>
        <dbReference type="ChEBI" id="CHEBI:57844"/>
        <dbReference type="ChEBI" id="CHEBI:57856"/>
        <dbReference type="ChEBI" id="CHEBI:59789"/>
        <dbReference type="ChEBI" id="CHEBI:74411"/>
        <dbReference type="ChEBI" id="CHEBI:74497"/>
        <dbReference type="EC" id="2.1.1.192"/>
    </reaction>
</comment>
<keyword evidence="6 13" id="KW-0808">Transferase</keyword>
<keyword evidence="12 13" id="KW-1015">Disulfide bond</keyword>
<keyword evidence="8 13" id="KW-0819">tRNA processing</keyword>
<comment type="caution">
    <text evidence="15">The sequence shown here is derived from an EMBL/GenBank/DDBJ whole genome shotgun (WGS) entry which is preliminary data.</text>
</comment>
<dbReference type="FunFam" id="3.20.20.70:FF:000014">
    <property type="entry name" value="Probable dual-specificity RNA methyltransferase RlmN"/>
    <property type="match status" value="1"/>
</dbReference>
<comment type="caution">
    <text evidence="13">Lacks conserved residue(s) required for the propagation of feature annotation.</text>
</comment>
<keyword evidence="4 13" id="KW-0698">rRNA processing</keyword>
<dbReference type="SMART" id="SM00729">
    <property type="entry name" value="Elp3"/>
    <property type="match status" value="1"/>
</dbReference>
<keyword evidence="5 13" id="KW-0489">Methyltransferase</keyword>
<keyword evidence="2 13" id="KW-0004">4Fe-4S</keyword>
<dbReference type="InterPro" id="IPR048641">
    <property type="entry name" value="RlmN_N"/>
</dbReference>
<dbReference type="InterPro" id="IPR027492">
    <property type="entry name" value="RNA_MTrfase_RlmN"/>
</dbReference>
<evidence type="ECO:0000313" key="15">
    <source>
        <dbReference type="EMBL" id="RFT15594.1"/>
    </source>
</evidence>
<dbReference type="GO" id="GO:0019843">
    <property type="term" value="F:rRNA binding"/>
    <property type="evidence" value="ECO:0007669"/>
    <property type="project" value="UniProtKB-UniRule"/>
</dbReference>
<dbReference type="EC" id="2.1.1.192" evidence="13"/>
<keyword evidence="11 13" id="KW-0411">Iron-sulfur</keyword>
<dbReference type="Gene3D" id="3.20.20.70">
    <property type="entry name" value="Aldolase class I"/>
    <property type="match status" value="1"/>
</dbReference>
<dbReference type="GO" id="GO:0051539">
    <property type="term" value="F:4 iron, 4 sulfur cluster binding"/>
    <property type="evidence" value="ECO:0007669"/>
    <property type="project" value="UniProtKB-UniRule"/>
</dbReference>
<dbReference type="InterPro" id="IPR058240">
    <property type="entry name" value="rSAM_sf"/>
</dbReference>
<name>A0A3E2BLM4_9BACT</name>
<feature type="active site" description="S-methylcysteine intermediate" evidence="13">
    <location>
        <position position="334"/>
    </location>
</feature>
<evidence type="ECO:0000256" key="4">
    <source>
        <dbReference type="ARBA" id="ARBA00022552"/>
    </source>
</evidence>
<dbReference type="HAMAP" id="MF_01849">
    <property type="entry name" value="RNA_methyltr_RlmN"/>
    <property type="match status" value="1"/>
</dbReference>
<dbReference type="PROSITE" id="PS51918">
    <property type="entry name" value="RADICAL_SAM"/>
    <property type="match status" value="1"/>
</dbReference>
<reference evidence="15 16" key="1">
    <citation type="submission" date="2018-08" db="EMBL/GenBank/DDBJ databases">
        <title>Genome analysis of the thermophilic bacterium of the candidate phylum Aminicenantes from deep subsurface aquifer revealed its physiology and ecological role.</title>
        <authorList>
            <person name="Kadnikov V.V."/>
            <person name="Mardanov A.V."/>
            <person name="Beletsky A.V."/>
            <person name="Karnachuk O.V."/>
            <person name="Ravin N.V."/>
        </authorList>
    </citation>
    <scope>NUCLEOTIDE SEQUENCE [LARGE SCALE GENOMIC DNA]</scope>
    <source>
        <strain evidence="15">BY38</strain>
    </source>
</reference>
<evidence type="ECO:0000256" key="12">
    <source>
        <dbReference type="ARBA" id="ARBA00023157"/>
    </source>
</evidence>
<dbReference type="AlphaFoldDB" id="A0A3E2BLM4"/>
<evidence type="ECO:0000256" key="8">
    <source>
        <dbReference type="ARBA" id="ARBA00022694"/>
    </source>
</evidence>
<keyword evidence="9 13" id="KW-0479">Metal-binding</keyword>
<dbReference type="InterPro" id="IPR007197">
    <property type="entry name" value="rSAM"/>
</dbReference>
<evidence type="ECO:0000256" key="13">
    <source>
        <dbReference type="HAMAP-Rule" id="MF_01849"/>
    </source>
</evidence>
<dbReference type="GO" id="GO:0030488">
    <property type="term" value="P:tRNA methylation"/>
    <property type="evidence" value="ECO:0007669"/>
    <property type="project" value="UniProtKB-UniRule"/>
</dbReference>
<dbReference type="InterPro" id="IPR006638">
    <property type="entry name" value="Elp3/MiaA/NifB-like_rSAM"/>
</dbReference>
<sequence length="342" mass="38375">MSKRRCLTSFSLPELEDYFKLAGEPAYRARQVFQGVYQRGLSDFADFTDLPLPLREKLAREFVINPLELEQTASSTDGTVKYLFRLPDGFFVETVLIPSGDRKTACLSTQVGCKFRCAFCASGLNGFKRNLAAGEIVSQVLSLKFRFGHNLTNLVFMGMGEPLDNLENVLKSIRILNDEHGLNFGARRMTVSTAGVIPGIKTLKGFELQINLSISIHSATDQLRSRLMPINKKYPLPELVEAAEDYIRSGGRQLTLEYILIKDLNDSLYEAEGLAAIARRLKAKVNLIAYSPVPQLPYSRPEEKEVTRFQRWLEERKVRVTVRQSKGVDIAAACGQLAGKFQ</sequence>